<dbReference type="InterPro" id="IPR007526">
    <property type="entry name" value="SWIRM"/>
</dbReference>
<name>A0ABC8KV29_ERUVS</name>
<evidence type="ECO:0000259" key="7">
    <source>
        <dbReference type="PROSITE" id="PS50815"/>
    </source>
</evidence>
<proteinExistence type="predicted"/>
<evidence type="ECO:0000256" key="2">
    <source>
        <dbReference type="ARBA" id="ARBA00004286"/>
    </source>
</evidence>
<evidence type="ECO:0000313" key="9">
    <source>
        <dbReference type="EMBL" id="CAH8362867.1"/>
    </source>
</evidence>
<dbReference type="InterPro" id="IPR036570">
    <property type="entry name" value="HORMA_dom_sf"/>
</dbReference>
<evidence type="ECO:0000256" key="4">
    <source>
        <dbReference type="ARBA" id="ARBA00023242"/>
    </source>
</evidence>
<dbReference type="SUPFAM" id="SSF56019">
    <property type="entry name" value="The spindle assembly checkpoint protein mad2"/>
    <property type="match status" value="1"/>
</dbReference>
<dbReference type="FunFam" id="3.30.900.10:FF:000009">
    <property type="entry name" value="Meiosis-specific protein ASY2"/>
    <property type="match status" value="1"/>
</dbReference>
<feature type="region of interest" description="Disordered" evidence="6">
    <location>
        <begin position="487"/>
        <end position="602"/>
    </location>
</feature>
<feature type="domain" description="SWIRM" evidence="8">
    <location>
        <begin position="351"/>
        <end position="451"/>
    </location>
</feature>
<dbReference type="Gene3D" id="3.30.900.10">
    <property type="entry name" value="HORMA domain"/>
    <property type="match status" value="1"/>
</dbReference>
<keyword evidence="10" id="KW-1185">Reference proteome</keyword>
<evidence type="ECO:0000313" key="10">
    <source>
        <dbReference type="Proteomes" id="UP001642260"/>
    </source>
</evidence>
<comment type="caution">
    <text evidence="9">The sequence shown here is derived from an EMBL/GenBank/DDBJ whole genome shotgun (WGS) entry which is preliminary data.</text>
</comment>
<feature type="compositionally biased region" description="Polar residues" evidence="6">
    <location>
        <begin position="519"/>
        <end position="547"/>
    </location>
</feature>
<evidence type="ECO:0000259" key="8">
    <source>
        <dbReference type="PROSITE" id="PS50934"/>
    </source>
</evidence>
<feature type="compositionally biased region" description="Acidic residues" evidence="6">
    <location>
        <begin position="283"/>
        <end position="297"/>
    </location>
</feature>
<dbReference type="InterPro" id="IPR051294">
    <property type="entry name" value="HORMA_MeioticProgression"/>
</dbReference>
<dbReference type="PANTHER" id="PTHR48225">
    <property type="entry name" value="HORMA DOMAIN-CONTAINING PROTEIN 1"/>
    <property type="match status" value="1"/>
</dbReference>
<feature type="compositionally biased region" description="Basic and acidic residues" evidence="6">
    <location>
        <begin position="245"/>
        <end position="259"/>
    </location>
</feature>
<feature type="domain" description="HORMA" evidence="7">
    <location>
        <begin position="15"/>
        <end position="228"/>
    </location>
</feature>
<dbReference type="AlphaFoldDB" id="A0ABC8KV29"/>
<accession>A0ABC8KV29</accession>
<dbReference type="PROSITE" id="PS50815">
    <property type="entry name" value="HORMA"/>
    <property type="match status" value="1"/>
</dbReference>
<feature type="compositionally biased region" description="Acidic residues" evidence="6">
    <location>
        <begin position="234"/>
        <end position="244"/>
    </location>
</feature>
<keyword evidence="5" id="KW-0469">Meiosis</keyword>
<evidence type="ECO:0000256" key="3">
    <source>
        <dbReference type="ARBA" id="ARBA00022454"/>
    </source>
</evidence>
<organism evidence="9 10">
    <name type="scientific">Eruca vesicaria subsp. sativa</name>
    <name type="common">Garden rocket</name>
    <name type="synonym">Eruca sativa</name>
    <dbReference type="NCBI Taxonomy" id="29727"/>
    <lineage>
        <taxon>Eukaryota</taxon>
        <taxon>Viridiplantae</taxon>
        <taxon>Streptophyta</taxon>
        <taxon>Embryophyta</taxon>
        <taxon>Tracheophyta</taxon>
        <taxon>Spermatophyta</taxon>
        <taxon>Magnoliopsida</taxon>
        <taxon>eudicotyledons</taxon>
        <taxon>Gunneridae</taxon>
        <taxon>Pentapetalae</taxon>
        <taxon>rosids</taxon>
        <taxon>malvids</taxon>
        <taxon>Brassicales</taxon>
        <taxon>Brassicaceae</taxon>
        <taxon>Brassiceae</taxon>
        <taxon>Eruca</taxon>
    </lineage>
</organism>
<comment type="subcellular location">
    <subcellularLocation>
        <location evidence="2">Chromosome</location>
    </subcellularLocation>
    <subcellularLocation>
        <location evidence="1">Nucleus</location>
    </subcellularLocation>
</comment>
<gene>
    <name evidence="9" type="ORF">ERUC_LOCUS28623</name>
</gene>
<sequence>MVMAQKLKEAEITEQDSLLLTRNLLRIAIFNISYIRGLFPENYFNDKSVPALDMKIKKLLPIDPESRRLIDWMEKGVYDALQKKYLKTLMFCICESVEGPMIEEYSFNFSYSDSDSQDVRMNISRTGTKKQGGTFNSTADITPNQMRSSACKMVRQLVQLMRTLDKMPDKRTIVMKLMYYDDVTPPDYEPPFFRGCSEEEAQHVWTKNPLRMEVGNVNSKHLVLTLKVKSVLDPCEDDNDDMQDDDGKSTRSNSVHDDPPSDSDSEISQTKEAQFLLAPVEKQDDDDGEVDEDDTQDPVESQQQLARVKDWINSRHLNTLELTDVLSNFPDISIALTEEIVDQLEKEGLLSKTGKDTYIITRDKTSWTEFNFVKDEDENKTAPKDEKSVAPEDYMYMKALYHSLPMQYVTITKLHNMLDGEANQAVVRKLIDRMIQEGYLEDSSNRRLGKRVIHSVLTENKLNEVRKVLATDNDDMDVDVDETVNKTNGQDAKLTPDGSTRGGIHSIGSDLTRTKRRSGMQQNGSVLSEQTISKANNTPISSNNAQPVASRESFAVKGMAAKINKDASTDGSQASQDRRYRKTSTVRDPILQYSKRQKSQPN</sequence>
<dbReference type="GO" id="GO:0000228">
    <property type="term" value="C:nuclear chromosome"/>
    <property type="evidence" value="ECO:0007669"/>
    <property type="project" value="UniProtKB-ARBA"/>
</dbReference>
<dbReference type="Proteomes" id="UP001642260">
    <property type="component" value="Unassembled WGS sequence"/>
</dbReference>
<feature type="region of interest" description="Disordered" evidence="6">
    <location>
        <begin position="233"/>
        <end position="303"/>
    </location>
</feature>
<reference evidence="9 10" key="1">
    <citation type="submission" date="2022-03" db="EMBL/GenBank/DDBJ databases">
        <authorList>
            <person name="Macdonald S."/>
            <person name="Ahmed S."/>
            <person name="Newling K."/>
        </authorList>
    </citation>
    <scope>NUCLEOTIDE SEQUENCE [LARGE SCALE GENOMIC DNA]</scope>
</reference>
<dbReference type="InterPro" id="IPR003511">
    <property type="entry name" value="HORMA_dom"/>
</dbReference>
<protein>
    <recommendedName>
        <fullName evidence="11">HORMA domain-containing protein</fullName>
    </recommendedName>
</protein>
<evidence type="ECO:0000256" key="6">
    <source>
        <dbReference type="SAM" id="MobiDB-lite"/>
    </source>
</evidence>
<dbReference type="EMBL" id="CAKOAT010342932">
    <property type="protein sequence ID" value="CAH8362867.1"/>
    <property type="molecule type" value="Genomic_DNA"/>
</dbReference>
<keyword evidence="3" id="KW-0158">Chromosome</keyword>
<dbReference type="Pfam" id="PF02301">
    <property type="entry name" value="HORMA"/>
    <property type="match status" value="1"/>
</dbReference>
<dbReference type="PANTHER" id="PTHR48225:SF7">
    <property type="entry name" value="MEIOSIS-SPECIFIC PROTEIN HOP1"/>
    <property type="match status" value="1"/>
</dbReference>
<evidence type="ECO:0008006" key="11">
    <source>
        <dbReference type="Google" id="ProtNLM"/>
    </source>
</evidence>
<dbReference type="PROSITE" id="PS50934">
    <property type="entry name" value="SWIRM"/>
    <property type="match status" value="1"/>
</dbReference>
<keyword evidence="4" id="KW-0539">Nucleus</keyword>
<evidence type="ECO:0000256" key="5">
    <source>
        <dbReference type="ARBA" id="ARBA00023254"/>
    </source>
</evidence>
<dbReference type="GO" id="GO:0007129">
    <property type="term" value="P:homologous chromosome pairing at meiosis"/>
    <property type="evidence" value="ECO:0007669"/>
    <property type="project" value="UniProtKB-ARBA"/>
</dbReference>
<evidence type="ECO:0000256" key="1">
    <source>
        <dbReference type="ARBA" id="ARBA00004123"/>
    </source>
</evidence>